<comment type="caution">
    <text evidence="1">The sequence shown here is derived from an EMBL/GenBank/DDBJ whole genome shotgun (WGS) entry which is preliminary data.</text>
</comment>
<reference evidence="1 2" key="1">
    <citation type="submission" date="2017-05" db="EMBL/GenBank/DDBJ databases">
        <title>Genome sequence for an aflatoxigenic pathogen of Argentinian peanut, Aspergillus arachidicola.</title>
        <authorList>
            <person name="Moore G."/>
            <person name="Beltz S.B."/>
            <person name="Mack B.M."/>
        </authorList>
    </citation>
    <scope>NUCLEOTIDE SEQUENCE [LARGE SCALE GENOMIC DNA]</scope>
    <source>
        <strain evidence="1 2">CBS 117610</strain>
    </source>
</reference>
<organism evidence="1 2">
    <name type="scientific">Aspergillus arachidicola</name>
    <dbReference type="NCBI Taxonomy" id="656916"/>
    <lineage>
        <taxon>Eukaryota</taxon>
        <taxon>Fungi</taxon>
        <taxon>Dikarya</taxon>
        <taxon>Ascomycota</taxon>
        <taxon>Pezizomycotina</taxon>
        <taxon>Eurotiomycetes</taxon>
        <taxon>Eurotiomycetidae</taxon>
        <taxon>Eurotiales</taxon>
        <taxon>Aspergillaceae</taxon>
        <taxon>Aspergillus</taxon>
        <taxon>Aspergillus subgen. Circumdati</taxon>
    </lineage>
</organism>
<protein>
    <submittedName>
        <fullName evidence="1">Uncharacterized protein</fullName>
    </submittedName>
</protein>
<evidence type="ECO:0000313" key="2">
    <source>
        <dbReference type="Proteomes" id="UP000231358"/>
    </source>
</evidence>
<sequence>MPAEVDEKTLEVRTNYRSVLWTIMHTLCDLETKNIDPHDAEKAGIQQRFMSSESNSDKPYFFIPYRDEYDEEKEDDYPTYEPDMEDRFNIQGLHFYMNSCFGAYPKDDNKPFGACYKDWADLNLGELAEYSKYHWRASSTCFALPTHERLPHMKCLMESEVTGDNRLLRGELIAIVKIMTARLNTKSFRPHTVAPVSYCSFSKDDIYLIHHVWSSANRNCHSGYVIFHNGSTTTSCLEAYFNGKNLIIRKTKLYDMKQEDTATIDLLLRWWFGFAVGETKSVKTAPLP</sequence>
<dbReference type="Proteomes" id="UP000231358">
    <property type="component" value="Unassembled WGS sequence"/>
</dbReference>
<evidence type="ECO:0000313" key="1">
    <source>
        <dbReference type="EMBL" id="PIG80681.1"/>
    </source>
</evidence>
<accession>A0A2G7FLM7</accession>
<gene>
    <name evidence="1" type="ORF">AARAC_007785</name>
</gene>
<dbReference type="EMBL" id="NEXV01000602">
    <property type="protein sequence ID" value="PIG80681.1"/>
    <property type="molecule type" value="Genomic_DNA"/>
</dbReference>
<proteinExistence type="predicted"/>
<dbReference type="STRING" id="656916.A0A2G7FLM7"/>
<dbReference type="AlphaFoldDB" id="A0A2G7FLM7"/>
<name>A0A2G7FLM7_9EURO</name>
<keyword evidence="2" id="KW-1185">Reference proteome</keyword>